<evidence type="ECO:0000256" key="1">
    <source>
        <dbReference type="ARBA" id="ARBA00023125"/>
    </source>
</evidence>
<dbReference type="InterPro" id="IPR001647">
    <property type="entry name" value="HTH_TetR"/>
</dbReference>
<dbReference type="AlphaFoldDB" id="A0A5B8FSS4"/>
<dbReference type="EMBL" id="CP040818">
    <property type="protein sequence ID" value="QDL90354.1"/>
    <property type="molecule type" value="Genomic_DNA"/>
</dbReference>
<dbReference type="OrthoDB" id="9809265at2"/>
<dbReference type="InterPro" id="IPR036271">
    <property type="entry name" value="Tet_transcr_reg_TetR-rel_C_sf"/>
</dbReference>
<dbReference type="InterPro" id="IPR041583">
    <property type="entry name" value="TetR_C_31"/>
</dbReference>
<dbReference type="SUPFAM" id="SSF46689">
    <property type="entry name" value="Homeodomain-like"/>
    <property type="match status" value="1"/>
</dbReference>
<dbReference type="Pfam" id="PF17940">
    <property type="entry name" value="TetR_C_31"/>
    <property type="match status" value="1"/>
</dbReference>
<organism evidence="4 5">
    <name type="scientific">Paroceanicella profunda</name>
    <dbReference type="NCBI Taxonomy" id="2579971"/>
    <lineage>
        <taxon>Bacteria</taxon>
        <taxon>Pseudomonadati</taxon>
        <taxon>Pseudomonadota</taxon>
        <taxon>Alphaproteobacteria</taxon>
        <taxon>Rhodobacterales</taxon>
        <taxon>Paracoccaceae</taxon>
        <taxon>Paroceanicella</taxon>
    </lineage>
</organism>
<dbReference type="Gene3D" id="1.10.357.10">
    <property type="entry name" value="Tetracycline Repressor, domain 2"/>
    <property type="match status" value="1"/>
</dbReference>
<evidence type="ECO:0000313" key="4">
    <source>
        <dbReference type="EMBL" id="QDL90354.1"/>
    </source>
</evidence>
<reference evidence="4 5" key="1">
    <citation type="submission" date="2019-06" db="EMBL/GenBank/DDBJ databases">
        <title>Genome sequence of Rhodobacteraceae bacterium D4M1.</title>
        <authorList>
            <person name="Cao J."/>
        </authorList>
    </citation>
    <scope>NUCLEOTIDE SEQUENCE [LARGE SCALE GENOMIC DNA]</scope>
    <source>
        <strain evidence="4 5">D4M1</strain>
    </source>
</reference>
<dbReference type="KEGG" id="ppru:FDP22_00185"/>
<keyword evidence="5" id="KW-1185">Reference proteome</keyword>
<gene>
    <name evidence="4" type="ORF">FDP22_00185</name>
</gene>
<sequence length="182" mass="19748">MTDQPHRGRDPDRRERILLATLDVIASHGVAGTTHRRVAAAAGVPLGSMTYHFDGMEALLLEAFTRLATEMHADYASLLDAARSPAEAAEAVVEVISGGRIATPRNMQLVCELWAYTGRIPVLRTVMQGWLGQSRAALGRHFDAHTVHALDALVEGLTLHNMVDPQPLSRADVRAIVARLTS</sequence>
<dbReference type="PROSITE" id="PS50977">
    <property type="entry name" value="HTH_TETR_2"/>
    <property type="match status" value="1"/>
</dbReference>
<dbReference type="PANTHER" id="PTHR30055">
    <property type="entry name" value="HTH-TYPE TRANSCRIPTIONAL REGULATOR RUTR"/>
    <property type="match status" value="1"/>
</dbReference>
<evidence type="ECO:0000313" key="5">
    <source>
        <dbReference type="Proteomes" id="UP000305888"/>
    </source>
</evidence>
<dbReference type="GO" id="GO:0000976">
    <property type="term" value="F:transcription cis-regulatory region binding"/>
    <property type="evidence" value="ECO:0007669"/>
    <property type="project" value="TreeGrafter"/>
</dbReference>
<dbReference type="GO" id="GO:0003700">
    <property type="term" value="F:DNA-binding transcription factor activity"/>
    <property type="evidence" value="ECO:0007669"/>
    <property type="project" value="TreeGrafter"/>
</dbReference>
<dbReference type="InterPro" id="IPR050109">
    <property type="entry name" value="HTH-type_TetR-like_transc_reg"/>
</dbReference>
<protein>
    <submittedName>
        <fullName evidence="4">TetR family transcriptional regulator</fullName>
    </submittedName>
</protein>
<accession>A0A5B8FSS4</accession>
<dbReference type="PANTHER" id="PTHR30055:SF226">
    <property type="entry name" value="HTH-TYPE TRANSCRIPTIONAL REGULATOR PKSA"/>
    <property type="match status" value="1"/>
</dbReference>
<proteinExistence type="predicted"/>
<feature type="domain" description="HTH tetR-type" evidence="3">
    <location>
        <begin position="11"/>
        <end position="71"/>
    </location>
</feature>
<dbReference type="Pfam" id="PF00440">
    <property type="entry name" value="TetR_N"/>
    <property type="match status" value="1"/>
</dbReference>
<dbReference type="InterPro" id="IPR009057">
    <property type="entry name" value="Homeodomain-like_sf"/>
</dbReference>
<evidence type="ECO:0000256" key="2">
    <source>
        <dbReference type="PROSITE-ProRule" id="PRU00335"/>
    </source>
</evidence>
<feature type="DNA-binding region" description="H-T-H motif" evidence="2">
    <location>
        <begin position="34"/>
        <end position="53"/>
    </location>
</feature>
<name>A0A5B8FSS4_9RHOB</name>
<dbReference type="Proteomes" id="UP000305888">
    <property type="component" value="Chromosome"/>
</dbReference>
<keyword evidence="1 2" id="KW-0238">DNA-binding</keyword>
<evidence type="ECO:0000259" key="3">
    <source>
        <dbReference type="PROSITE" id="PS50977"/>
    </source>
</evidence>
<dbReference type="RefSeq" id="WP_138575815.1">
    <property type="nucleotide sequence ID" value="NZ_CP040818.1"/>
</dbReference>
<dbReference type="SUPFAM" id="SSF48498">
    <property type="entry name" value="Tetracyclin repressor-like, C-terminal domain"/>
    <property type="match status" value="1"/>
</dbReference>